<protein>
    <submittedName>
        <fullName evidence="1">Uncharacterized protein</fullName>
    </submittedName>
</protein>
<accession>A0A150R753</accession>
<reference evidence="1 2" key="1">
    <citation type="submission" date="2014-02" db="EMBL/GenBank/DDBJ databases">
        <title>The small core and large imbalanced accessory genome model reveals a collaborative survival strategy of Sorangium cellulosum strains in nature.</title>
        <authorList>
            <person name="Han K."/>
            <person name="Peng R."/>
            <person name="Blom J."/>
            <person name="Li Y.-Z."/>
        </authorList>
    </citation>
    <scope>NUCLEOTIDE SEQUENCE [LARGE SCALE GENOMIC DNA]</scope>
    <source>
        <strain evidence="1 2">So0011-07</strain>
    </source>
</reference>
<gene>
    <name evidence="1" type="ORF">BE17_37955</name>
</gene>
<sequence length="78" mass="8631">MEYTMDAAAQQRLDACFADIDQTLNRSDSRECSRWFLRTSIAAVISCGLSAAHVKLLEINGKMIDGGGHRYRPRAGGR</sequence>
<evidence type="ECO:0000313" key="1">
    <source>
        <dbReference type="EMBL" id="KYF76119.1"/>
    </source>
</evidence>
<comment type="caution">
    <text evidence="1">The sequence shown here is derived from an EMBL/GenBank/DDBJ whole genome shotgun (WGS) entry which is preliminary data.</text>
</comment>
<dbReference type="Proteomes" id="UP000075635">
    <property type="component" value="Unassembled WGS sequence"/>
</dbReference>
<name>A0A150R753_SORCE</name>
<organism evidence="1 2">
    <name type="scientific">Sorangium cellulosum</name>
    <name type="common">Polyangium cellulosum</name>
    <dbReference type="NCBI Taxonomy" id="56"/>
    <lineage>
        <taxon>Bacteria</taxon>
        <taxon>Pseudomonadati</taxon>
        <taxon>Myxococcota</taxon>
        <taxon>Polyangia</taxon>
        <taxon>Polyangiales</taxon>
        <taxon>Polyangiaceae</taxon>
        <taxon>Sorangium</taxon>
    </lineage>
</organism>
<dbReference type="AlphaFoldDB" id="A0A150R753"/>
<dbReference type="EMBL" id="JEMB01003048">
    <property type="protein sequence ID" value="KYF76119.1"/>
    <property type="molecule type" value="Genomic_DNA"/>
</dbReference>
<evidence type="ECO:0000313" key="2">
    <source>
        <dbReference type="Proteomes" id="UP000075635"/>
    </source>
</evidence>
<proteinExistence type="predicted"/>